<dbReference type="OrthoDB" id="72819at2759"/>
<dbReference type="Gene3D" id="3.10.20.90">
    <property type="entry name" value="Phosphatidylinositol 3-kinase Catalytic Subunit, Chain A, domain 1"/>
    <property type="match status" value="1"/>
</dbReference>
<evidence type="ECO:0000313" key="2">
    <source>
        <dbReference type="Proteomes" id="UP000515121"/>
    </source>
</evidence>
<dbReference type="GO" id="GO:0000398">
    <property type="term" value="P:mRNA splicing, via spliceosome"/>
    <property type="evidence" value="ECO:0007669"/>
    <property type="project" value="InterPro"/>
</dbReference>
<dbReference type="InterPro" id="IPR040610">
    <property type="entry name" value="SNRNP25_ubiquitin"/>
</dbReference>
<evidence type="ECO:0000313" key="3">
    <source>
        <dbReference type="RefSeq" id="XP_022724535.1"/>
    </source>
</evidence>
<reference evidence="3" key="1">
    <citation type="submission" date="2025-08" db="UniProtKB">
        <authorList>
            <consortium name="RefSeq"/>
        </authorList>
    </citation>
    <scope>IDENTIFICATION</scope>
    <source>
        <tissue evidence="3">Fruit stalk</tissue>
    </source>
</reference>
<evidence type="ECO:0000259" key="1">
    <source>
        <dbReference type="Pfam" id="PF18036"/>
    </source>
</evidence>
<dbReference type="SUPFAM" id="SSF54236">
    <property type="entry name" value="Ubiquitin-like"/>
    <property type="match status" value="1"/>
</dbReference>
<dbReference type="CDD" id="cd17058">
    <property type="entry name" value="Ubl_SNRNP25"/>
    <property type="match status" value="1"/>
</dbReference>
<dbReference type="KEGG" id="dzi:111281164"/>
<dbReference type="InterPro" id="IPR039690">
    <property type="entry name" value="SNRNP25"/>
</dbReference>
<proteinExistence type="predicted"/>
<dbReference type="PANTHER" id="PTHR14942:SF9">
    <property type="entry name" value="OS02G0188500 PROTEIN"/>
    <property type="match status" value="1"/>
</dbReference>
<accession>A0A6P5X7Z3</accession>
<dbReference type="PANTHER" id="PTHR14942">
    <property type="entry name" value="U11/U12 SMALL NUCLEAR RIBONUCLEOPROTEIN 25 KDA PROTEIN"/>
    <property type="match status" value="1"/>
</dbReference>
<protein>
    <submittedName>
        <fullName evidence="3">Uncharacterized protein LOC111281164</fullName>
    </submittedName>
</protein>
<gene>
    <name evidence="3" type="primary">LOC111281164</name>
</gene>
<dbReference type="Proteomes" id="UP000515121">
    <property type="component" value="Unplaced"/>
</dbReference>
<dbReference type="InterPro" id="IPR029071">
    <property type="entry name" value="Ubiquitin-like_domsf"/>
</dbReference>
<dbReference type="AlphaFoldDB" id="A0A6P5X7Z3"/>
<organism evidence="2 3">
    <name type="scientific">Durio zibethinus</name>
    <name type="common">Durian</name>
    <dbReference type="NCBI Taxonomy" id="66656"/>
    <lineage>
        <taxon>Eukaryota</taxon>
        <taxon>Viridiplantae</taxon>
        <taxon>Streptophyta</taxon>
        <taxon>Embryophyta</taxon>
        <taxon>Tracheophyta</taxon>
        <taxon>Spermatophyta</taxon>
        <taxon>Magnoliopsida</taxon>
        <taxon>eudicotyledons</taxon>
        <taxon>Gunneridae</taxon>
        <taxon>Pentapetalae</taxon>
        <taxon>rosids</taxon>
        <taxon>malvids</taxon>
        <taxon>Malvales</taxon>
        <taxon>Malvaceae</taxon>
        <taxon>Helicteroideae</taxon>
        <taxon>Durio</taxon>
    </lineage>
</organism>
<dbReference type="GeneID" id="111281164"/>
<keyword evidence="2" id="KW-1185">Reference proteome</keyword>
<feature type="domain" description="SNRNP25 ubiquitin-like" evidence="1">
    <location>
        <begin position="64"/>
        <end position="148"/>
    </location>
</feature>
<name>A0A6P5X7Z3_DURZI</name>
<sequence>MESFEENSNGNRGCNLRVLNLLERRRLAPLNFNGGGGDNGGGGNDAVAAEKLLYRKLPQQHVLNLSVLKLDGSLFDVNVGRNATVAELKVAIEELFAALPGETHGSISWSHVWGHFCLSYDGQMLVNNKACLRNFGIKDGDQLQFIRHMSVNQSPIKRRLKHHSVPRKCLPSGSSYHQEKQQNAVNYNDKDENQEDSSISNHYEEEEIPLPEFKLAHFLRGWLSHTRFWGVSRKGSEGRIHPPRFTLQCLGG</sequence>
<dbReference type="Pfam" id="PF18036">
    <property type="entry name" value="Ubiquitin_4"/>
    <property type="match status" value="1"/>
</dbReference>
<dbReference type="RefSeq" id="XP_022724535.1">
    <property type="nucleotide sequence ID" value="XM_022868800.1"/>
</dbReference>